<protein>
    <submittedName>
        <fullName evidence="1">Uncharacterized protein</fullName>
    </submittedName>
</protein>
<evidence type="ECO:0000313" key="1">
    <source>
        <dbReference type="EMBL" id="KAJ9648095.1"/>
    </source>
</evidence>
<gene>
    <name evidence="1" type="ORF">H2199_001872</name>
</gene>
<dbReference type="EMBL" id="JAPDRP010000004">
    <property type="protein sequence ID" value="KAJ9648095.1"/>
    <property type="molecule type" value="Genomic_DNA"/>
</dbReference>
<organism evidence="1 2">
    <name type="scientific">Coniosporium tulheliwenetii</name>
    <dbReference type="NCBI Taxonomy" id="3383036"/>
    <lineage>
        <taxon>Eukaryota</taxon>
        <taxon>Fungi</taxon>
        <taxon>Dikarya</taxon>
        <taxon>Ascomycota</taxon>
        <taxon>Pezizomycotina</taxon>
        <taxon>Dothideomycetes</taxon>
        <taxon>Dothideomycetes incertae sedis</taxon>
        <taxon>Coniosporium</taxon>
    </lineage>
</organism>
<reference evidence="1" key="1">
    <citation type="submission" date="2022-10" db="EMBL/GenBank/DDBJ databases">
        <title>Culturing micro-colonial fungi from biological soil crusts in the Mojave desert and describing Neophaeococcomyces mojavensis, and introducing the new genera and species Taxawa tesnikishii.</title>
        <authorList>
            <person name="Kurbessoian T."/>
            <person name="Stajich J.E."/>
        </authorList>
    </citation>
    <scope>NUCLEOTIDE SEQUENCE</scope>
    <source>
        <strain evidence="1">JES_115</strain>
    </source>
</reference>
<name>A0ACC2ZKM5_9PEZI</name>
<comment type="caution">
    <text evidence="1">The sequence shown here is derived from an EMBL/GenBank/DDBJ whole genome shotgun (WGS) entry which is preliminary data.</text>
</comment>
<evidence type="ECO:0000313" key="2">
    <source>
        <dbReference type="Proteomes" id="UP001172680"/>
    </source>
</evidence>
<sequence length="149" mass="17143">MVAYKFDNQLIVRNSQHTGIKSKDDKPLEIGLPKLVLKLRLAEPNVSASGKTEPKGAHNAANDALWTLQCSIWQTLQKPARADSKFDPYKPVKFPYLMQRLDQFVRFAECRRFEERYTATEGGHQQRLESDTFQEQVSPFRRSCKGTEP</sequence>
<accession>A0ACC2ZKM5</accession>
<keyword evidence="2" id="KW-1185">Reference proteome</keyword>
<proteinExistence type="predicted"/>
<dbReference type="Proteomes" id="UP001172680">
    <property type="component" value="Unassembled WGS sequence"/>
</dbReference>